<accession>A0A2T9Y6M0</accession>
<dbReference type="OrthoDB" id="194775at2759"/>
<dbReference type="InterPro" id="IPR017901">
    <property type="entry name" value="C-CAP_CF_C-like"/>
</dbReference>
<dbReference type="EMBL" id="MBFR01000429">
    <property type="protein sequence ID" value="PVU87945.1"/>
    <property type="molecule type" value="Genomic_DNA"/>
</dbReference>
<evidence type="ECO:0000256" key="2">
    <source>
        <dbReference type="ARBA" id="ARBA00008848"/>
    </source>
</evidence>
<keyword evidence="3" id="KW-0963">Cytoplasm</keyword>
<comment type="subcellular location">
    <subcellularLocation>
        <location evidence="1">Cytoplasm</location>
    </subcellularLocation>
</comment>
<sequence length="307" mass="35259">MEKINNIEAFWISFNLQTSDLSKALDTQRDLKTEPSIQFFFDKLKNIELLITESQYYLPKYDLKTATEQLQTLKNRLSEIQKALQKKPAIKLDSLSFFKKKQSAITTAKKVSHEIDPLLQNELKEEYIYKDPSILTPNNEFNLDFLSYCWVNLATQDIQALYATNLKSTIIICKNISGSVTIRNCRRCIFFLSAQQIRLENCFDVDIYHGENVKPIIETSSAVRFCVSFIDNVSENKDITEQKSPNWSTFSNGDCGWVSPATLMSYNDTLNTKLNSSKGEKCNPNMGILHIKTPLVLEIINSLIFFK</sequence>
<dbReference type="PROSITE" id="PS51329">
    <property type="entry name" value="C_CAP_COFACTOR_C"/>
    <property type="match status" value="1"/>
</dbReference>
<dbReference type="GO" id="GO:0007021">
    <property type="term" value="P:tubulin complex assembly"/>
    <property type="evidence" value="ECO:0007669"/>
    <property type="project" value="TreeGrafter"/>
</dbReference>
<name>A0A2T9Y6M0_9FUNG</name>
<dbReference type="InterPro" id="IPR038397">
    <property type="entry name" value="TBCC_N_sf"/>
</dbReference>
<evidence type="ECO:0000313" key="8">
    <source>
        <dbReference type="Proteomes" id="UP000245383"/>
    </source>
</evidence>
<dbReference type="AlphaFoldDB" id="A0A2T9Y6M0"/>
<evidence type="ECO:0000256" key="4">
    <source>
        <dbReference type="ARBA" id="ARBA00022990"/>
    </source>
</evidence>
<dbReference type="PANTHER" id="PTHR15139">
    <property type="entry name" value="TUBULIN FOLDING COFACTOR C"/>
    <property type="match status" value="1"/>
</dbReference>
<dbReference type="InterPro" id="IPR012945">
    <property type="entry name" value="Tubulin-bd_cofactor_C_dom"/>
</dbReference>
<comment type="similarity">
    <text evidence="2">Belongs to the TBCC family.</text>
</comment>
<evidence type="ECO:0000313" key="7">
    <source>
        <dbReference type="EMBL" id="PVU87945.1"/>
    </source>
</evidence>
<dbReference type="PANTHER" id="PTHR15139:SF0">
    <property type="entry name" value="TUBULIN-SPECIFIC CHAPERONE C"/>
    <property type="match status" value="1"/>
</dbReference>
<dbReference type="Proteomes" id="UP000245383">
    <property type="component" value="Unassembled WGS sequence"/>
</dbReference>
<evidence type="ECO:0000259" key="6">
    <source>
        <dbReference type="PROSITE" id="PS51329"/>
    </source>
</evidence>
<protein>
    <recommendedName>
        <fullName evidence="6">C-CAP/cofactor C-like domain-containing protein</fullName>
    </recommendedName>
</protein>
<dbReference type="GO" id="GO:0005737">
    <property type="term" value="C:cytoplasm"/>
    <property type="evidence" value="ECO:0007669"/>
    <property type="project" value="UniProtKB-SubCell"/>
</dbReference>
<dbReference type="GO" id="GO:0015631">
    <property type="term" value="F:tubulin binding"/>
    <property type="evidence" value="ECO:0007669"/>
    <property type="project" value="InterPro"/>
</dbReference>
<dbReference type="STRING" id="133385.A0A2T9Y6M0"/>
<dbReference type="Pfam" id="PF16752">
    <property type="entry name" value="TBCC_N"/>
    <property type="match status" value="1"/>
</dbReference>
<organism evidence="7 8">
    <name type="scientific">Smittium simulii</name>
    <dbReference type="NCBI Taxonomy" id="133385"/>
    <lineage>
        <taxon>Eukaryota</taxon>
        <taxon>Fungi</taxon>
        <taxon>Fungi incertae sedis</taxon>
        <taxon>Zoopagomycota</taxon>
        <taxon>Kickxellomycotina</taxon>
        <taxon>Harpellomycetes</taxon>
        <taxon>Harpellales</taxon>
        <taxon>Legeriomycetaceae</taxon>
        <taxon>Smittium</taxon>
    </lineage>
</organism>
<comment type="caution">
    <text evidence="7">The sequence shown here is derived from an EMBL/GenBank/DDBJ whole genome shotgun (WGS) entry which is preliminary data.</text>
</comment>
<feature type="domain" description="C-CAP/cofactor C-like" evidence="6">
    <location>
        <begin position="117"/>
        <end position="260"/>
    </location>
</feature>
<dbReference type="InterPro" id="IPR027684">
    <property type="entry name" value="TBCC"/>
</dbReference>
<dbReference type="Pfam" id="PF07986">
    <property type="entry name" value="TBCC"/>
    <property type="match status" value="1"/>
</dbReference>
<evidence type="ECO:0000256" key="1">
    <source>
        <dbReference type="ARBA" id="ARBA00004496"/>
    </source>
</evidence>
<dbReference type="Gene3D" id="2.160.20.70">
    <property type="match status" value="1"/>
</dbReference>
<gene>
    <name evidence="7" type="ORF">BB561_006112</name>
</gene>
<comment type="subunit">
    <text evidence="5">Supercomplex made of cofactors A to E. Cofactors A and D function by capturing and stabilizing tubulin in a quasi-native conformation. Cofactor E binds to the cofactor D-tubulin complex; interaction with cofactor C then causes the release of tubulin polypeptides that are committed to the native state.</text>
</comment>
<proteinExistence type="inferred from homology"/>
<keyword evidence="4" id="KW-0007">Acetylation</keyword>
<keyword evidence="8" id="KW-1185">Reference proteome</keyword>
<dbReference type="Gene3D" id="1.20.58.1250">
    <property type="entry name" value="Tubulin Binding Cofactor C, N-terminal domain"/>
    <property type="match status" value="1"/>
</dbReference>
<evidence type="ECO:0000256" key="3">
    <source>
        <dbReference type="ARBA" id="ARBA00022490"/>
    </source>
</evidence>
<dbReference type="GO" id="GO:0007023">
    <property type="term" value="P:post-chaperonin tubulin folding pathway"/>
    <property type="evidence" value="ECO:0007669"/>
    <property type="project" value="InterPro"/>
</dbReference>
<dbReference type="InterPro" id="IPR031925">
    <property type="entry name" value="TBCC_N"/>
</dbReference>
<dbReference type="InterPro" id="IPR016098">
    <property type="entry name" value="CAP/MinC_C"/>
</dbReference>
<reference evidence="7 8" key="1">
    <citation type="journal article" date="2018" name="MBio">
        <title>Comparative Genomics Reveals the Core Gene Toolbox for the Fungus-Insect Symbiosis.</title>
        <authorList>
            <person name="Wang Y."/>
            <person name="Stata M."/>
            <person name="Wang W."/>
            <person name="Stajich J.E."/>
            <person name="White M.M."/>
            <person name="Moncalvo J.M."/>
        </authorList>
    </citation>
    <scope>NUCLEOTIDE SEQUENCE [LARGE SCALE GENOMIC DNA]</scope>
    <source>
        <strain evidence="7 8">SWE-8-4</strain>
    </source>
</reference>
<evidence type="ECO:0000256" key="5">
    <source>
        <dbReference type="ARBA" id="ARBA00026055"/>
    </source>
</evidence>